<evidence type="ECO:0008006" key="3">
    <source>
        <dbReference type="Google" id="ProtNLM"/>
    </source>
</evidence>
<gene>
    <name evidence="1" type="ORF">ATR01nite_28110</name>
</gene>
<sequence>MVAKKDKYLWSNGAPIDEHTKTKHSILKQYVSHYFDVRFQNPQVREFKFAIVDGFCGGGRYETGEIGSPLIFLQEIKAAFLREKIRRKVNGMPELRLIGSVFFNDGSNDAIGFLREQISGMKCDTDQSSLAMQIEYSCEKFEDFYPSVRSRLLQAGIKNVLFNLDQCGNTKVKISEIKDIIQTFARSEILLTFLIEPFLAYLPKHDSGGLAQRFRHLDITPQQLGKLEWFQDGRHLSYNERIGAAEYIVYNIFQECAQYISPFAIYNPKGWKYWSVHFSNNFRAREVYNGVLHDNATHQAHFGRSGLTMLCSDAKQKGTLYLFDQSAREEAKAALYADIPRDIDLHNHVSSVRNFLQRAYRTSVAHRDDILTTASMHPDISIITSKGNPRRSLNGITLDDTLVLAPQRSFFFMP</sequence>
<dbReference type="RefSeq" id="WP_045542209.1">
    <property type="nucleotide sequence ID" value="NZ_BJVR01000060.1"/>
</dbReference>
<protein>
    <recommendedName>
        <fullName evidence="3">Three-Cys-motif partner protein TcmP</fullName>
    </recommendedName>
</protein>
<dbReference type="AlphaFoldDB" id="A0A511FS03"/>
<dbReference type="Proteomes" id="UP000321800">
    <property type="component" value="Unassembled WGS sequence"/>
</dbReference>
<reference evidence="1 2" key="1">
    <citation type="submission" date="2019-07" db="EMBL/GenBank/DDBJ databases">
        <title>Whole genome shotgun sequence of Acetobacter tropicalis NBRC 16470.</title>
        <authorList>
            <person name="Hosoyama A."/>
            <person name="Uohara A."/>
            <person name="Ohji S."/>
            <person name="Ichikawa N."/>
        </authorList>
    </citation>
    <scope>NUCLEOTIDE SEQUENCE [LARGE SCALE GENOMIC DNA]</scope>
    <source>
        <strain evidence="1 2">NBRC 16470</strain>
    </source>
</reference>
<accession>A0A511FS03</accession>
<dbReference type="NCBIfam" id="TIGR04474">
    <property type="entry name" value="tcm_partner"/>
    <property type="match status" value="1"/>
</dbReference>
<evidence type="ECO:0000313" key="1">
    <source>
        <dbReference type="EMBL" id="GEL51736.1"/>
    </source>
</evidence>
<dbReference type="InterPro" id="IPR031009">
    <property type="entry name" value="Tcm_partner"/>
</dbReference>
<comment type="caution">
    <text evidence="1">The sequence shown here is derived from an EMBL/GenBank/DDBJ whole genome shotgun (WGS) entry which is preliminary data.</text>
</comment>
<proteinExistence type="predicted"/>
<evidence type="ECO:0000313" key="2">
    <source>
        <dbReference type="Proteomes" id="UP000321800"/>
    </source>
</evidence>
<organism evidence="1 2">
    <name type="scientific">Acetobacter tropicalis</name>
    <dbReference type="NCBI Taxonomy" id="104102"/>
    <lineage>
        <taxon>Bacteria</taxon>
        <taxon>Pseudomonadati</taxon>
        <taxon>Pseudomonadota</taxon>
        <taxon>Alphaproteobacteria</taxon>
        <taxon>Acetobacterales</taxon>
        <taxon>Acetobacteraceae</taxon>
        <taxon>Acetobacter</taxon>
    </lineage>
</organism>
<dbReference type="EMBL" id="BJVR01000060">
    <property type="protein sequence ID" value="GEL51736.1"/>
    <property type="molecule type" value="Genomic_DNA"/>
</dbReference>
<name>A0A511FS03_9PROT</name>